<dbReference type="RefSeq" id="WP_043755371.1">
    <property type="nucleotide sequence ID" value="NZ_AONC01000044.1"/>
</dbReference>
<dbReference type="eggNOG" id="ENOG503237D">
    <property type="taxonomic scope" value="Bacteria"/>
</dbReference>
<gene>
    <name evidence="1" type="ORF">D779_2809</name>
</gene>
<dbReference type="EMBL" id="AONC01000044">
    <property type="protein sequence ID" value="EXJ14271.1"/>
    <property type="molecule type" value="Genomic_DNA"/>
</dbReference>
<name>W9VBD0_9GAMM</name>
<sequence length="118" mass="13088">MQERPQIKTAIPKRRYGIGRYAAVLLGEIETAEPPFYRYLLAFVPQGQTEPALYVGAEQAPPAERADGAFRLRVVGELMSDVLDTDDCWGDIDDFADQALKVGAQMLGLDEGQITRLM</sequence>
<dbReference type="AlphaFoldDB" id="W9VBD0"/>
<evidence type="ECO:0000313" key="1">
    <source>
        <dbReference type="EMBL" id="EXJ14271.1"/>
    </source>
</evidence>
<dbReference type="Proteomes" id="UP000019460">
    <property type="component" value="Unassembled WGS sequence"/>
</dbReference>
<evidence type="ECO:0000313" key="2">
    <source>
        <dbReference type="Proteomes" id="UP000019460"/>
    </source>
</evidence>
<accession>W9VBD0</accession>
<keyword evidence="2" id="KW-1185">Reference proteome</keyword>
<protein>
    <submittedName>
        <fullName evidence="1">Uncharacterized protein</fullName>
    </submittedName>
</protein>
<proteinExistence type="predicted"/>
<organism evidence="1 2">
    <name type="scientific">Imhoffiella purpurea</name>
    <dbReference type="NCBI Taxonomy" id="1249627"/>
    <lineage>
        <taxon>Bacteria</taxon>
        <taxon>Pseudomonadati</taxon>
        <taxon>Pseudomonadota</taxon>
        <taxon>Gammaproteobacteria</taxon>
        <taxon>Chromatiales</taxon>
        <taxon>Chromatiaceae</taxon>
        <taxon>Imhoffiella</taxon>
    </lineage>
</organism>
<reference evidence="1 2" key="1">
    <citation type="submission" date="2012-11" db="EMBL/GenBank/DDBJ databases">
        <title>Genome assembly of Thiorhodococcus sp. AK35.</title>
        <authorList>
            <person name="Nupur N."/>
            <person name="Khatri I."/>
            <person name="Subramanian S."/>
            <person name="Pinnaka A."/>
        </authorList>
    </citation>
    <scope>NUCLEOTIDE SEQUENCE [LARGE SCALE GENOMIC DNA]</scope>
    <source>
        <strain evidence="1 2">AK35</strain>
    </source>
</reference>
<comment type="caution">
    <text evidence="1">The sequence shown here is derived from an EMBL/GenBank/DDBJ whole genome shotgun (WGS) entry which is preliminary data.</text>
</comment>
<dbReference type="OrthoDB" id="7060864at2"/>
<dbReference type="STRING" id="1249627.D779_2809"/>